<protein>
    <submittedName>
        <fullName evidence="2">Type I secretion C-terminal target domain-containing protein</fullName>
    </submittedName>
</protein>
<dbReference type="Gene3D" id="2.60.40.10">
    <property type="entry name" value="Immunoglobulins"/>
    <property type="match status" value="20"/>
</dbReference>
<dbReference type="Gene3D" id="2.60.40.3440">
    <property type="match status" value="1"/>
</dbReference>
<accession>A0A6G8S7P0</accession>
<dbReference type="RefSeq" id="WP_166327251.1">
    <property type="nucleotide sequence ID" value="NZ_CP049916.1"/>
</dbReference>
<evidence type="ECO:0000313" key="2">
    <source>
        <dbReference type="EMBL" id="QIO10177.1"/>
    </source>
</evidence>
<dbReference type="InterPro" id="IPR041498">
    <property type="entry name" value="Big_6"/>
</dbReference>
<feature type="domain" description="Bacterial Ig" evidence="1">
    <location>
        <begin position="531"/>
        <end position="612"/>
    </location>
</feature>
<feature type="domain" description="Bacterial Ig" evidence="1">
    <location>
        <begin position="1546"/>
        <end position="1615"/>
    </location>
</feature>
<evidence type="ECO:0000313" key="3">
    <source>
        <dbReference type="Proteomes" id="UP000501939"/>
    </source>
</evidence>
<feature type="domain" description="Bacterial Ig" evidence="1">
    <location>
        <begin position="874"/>
        <end position="944"/>
    </location>
</feature>
<feature type="domain" description="Bacterial Ig" evidence="1">
    <location>
        <begin position="706"/>
        <end position="776"/>
    </location>
</feature>
<dbReference type="Proteomes" id="UP000501939">
    <property type="component" value="Chromosome"/>
</dbReference>
<dbReference type="NCBIfam" id="TIGR03661">
    <property type="entry name" value="T1SS_VCA0849"/>
    <property type="match status" value="1"/>
</dbReference>
<keyword evidence="3" id="KW-1185">Reference proteome</keyword>
<feature type="domain" description="Bacterial Ig" evidence="1">
    <location>
        <begin position="204"/>
        <end position="275"/>
    </location>
</feature>
<feature type="domain" description="Bacterial Ig" evidence="1">
    <location>
        <begin position="1119"/>
        <end position="1197"/>
    </location>
</feature>
<feature type="domain" description="Bacterial Ig" evidence="1">
    <location>
        <begin position="34"/>
        <end position="110"/>
    </location>
</feature>
<organism evidence="2 3">
    <name type="scientific">Acinetobacter lanii</name>
    <dbReference type="NCBI Taxonomy" id="2715163"/>
    <lineage>
        <taxon>Bacteria</taxon>
        <taxon>Pseudomonadati</taxon>
        <taxon>Pseudomonadota</taxon>
        <taxon>Gammaproteobacteria</taxon>
        <taxon>Moraxellales</taxon>
        <taxon>Moraxellaceae</taxon>
        <taxon>Acinetobacter</taxon>
    </lineage>
</organism>
<feature type="domain" description="Bacterial Ig" evidence="1">
    <location>
        <begin position="1042"/>
        <end position="1112"/>
    </location>
</feature>
<feature type="domain" description="Bacterial Ig" evidence="1">
    <location>
        <begin position="1287"/>
        <end position="1365"/>
    </location>
</feature>
<feature type="domain" description="Bacterial Ig" evidence="1">
    <location>
        <begin position="371"/>
        <end position="446"/>
    </location>
</feature>
<dbReference type="Pfam" id="PF17936">
    <property type="entry name" value="Big_6"/>
    <property type="match status" value="21"/>
</dbReference>
<feature type="domain" description="Bacterial Ig" evidence="1">
    <location>
        <begin position="621"/>
        <end position="693"/>
    </location>
</feature>
<feature type="domain" description="Bacterial Ig" evidence="1">
    <location>
        <begin position="1713"/>
        <end position="1788"/>
    </location>
</feature>
<feature type="domain" description="Bacterial Ig" evidence="1">
    <location>
        <begin position="114"/>
        <end position="195"/>
    </location>
</feature>
<reference evidence="2 3" key="1">
    <citation type="submission" date="2020-03" db="EMBL/GenBank/DDBJ databases">
        <authorList>
            <person name="Zhu W."/>
        </authorList>
    </citation>
    <scope>NUCLEOTIDE SEQUENCE [LARGE SCALE GENOMIC DNA]</scope>
    <source>
        <strain evidence="2 3">185</strain>
    </source>
</reference>
<dbReference type="InterPro" id="IPR013783">
    <property type="entry name" value="Ig-like_fold"/>
</dbReference>
<dbReference type="EMBL" id="CP049916">
    <property type="protein sequence ID" value="QIO10177.1"/>
    <property type="molecule type" value="Genomic_DNA"/>
</dbReference>
<name>A0A6G8S7P0_9GAMM</name>
<feature type="domain" description="Bacterial Ig" evidence="1">
    <location>
        <begin position="951"/>
        <end position="1029"/>
    </location>
</feature>
<feature type="domain" description="Bacterial Ig" evidence="1">
    <location>
        <begin position="1628"/>
        <end position="1700"/>
    </location>
</feature>
<dbReference type="InterPro" id="IPR010221">
    <property type="entry name" value="VCBS_dom"/>
</dbReference>
<dbReference type="NCBIfam" id="TIGR01965">
    <property type="entry name" value="VCBS_repeat"/>
    <property type="match status" value="1"/>
</dbReference>
<feature type="domain" description="Bacterial Ig" evidence="1">
    <location>
        <begin position="1378"/>
        <end position="1448"/>
    </location>
</feature>
<dbReference type="KEGG" id="alj:G8D99_14970"/>
<feature type="domain" description="Bacterial Ig" evidence="1">
    <location>
        <begin position="283"/>
        <end position="354"/>
    </location>
</feature>
<feature type="domain" description="Bacterial Ig" evidence="1">
    <location>
        <begin position="783"/>
        <end position="861"/>
    </location>
</feature>
<dbReference type="InterPro" id="IPR055014">
    <property type="entry name" value="BapA_Bap-like_C"/>
</dbReference>
<evidence type="ECO:0000259" key="1">
    <source>
        <dbReference type="Pfam" id="PF17936"/>
    </source>
</evidence>
<feature type="domain" description="Bacterial Ig" evidence="1">
    <location>
        <begin position="1210"/>
        <end position="1280"/>
    </location>
</feature>
<gene>
    <name evidence="2" type="ORF">G8D99_14970</name>
</gene>
<dbReference type="Pfam" id="PF17963">
    <property type="entry name" value="Big_9"/>
    <property type="match status" value="2"/>
</dbReference>
<proteinExistence type="predicted"/>
<dbReference type="InterPro" id="IPR019960">
    <property type="entry name" value="T1SS_VCA0849"/>
</dbReference>
<sequence>MTNENLTNTANLSSVNAQTTNLNAVTSFETKLSLTIPRSGSTITGSGGVKDQKVEIYYPEDTLLGTATLNSNGSFTFQFQPALVNFEIVKVVVYDLDGAVSQPIFAQAPDLYPPMTPEVTNSSNEGFVIEGKTEKNCEVTIYDSEENLIGQGFSDDEGNFAVSVYPAQNNGEEIVLYAKDVHGKISKPGYATVPDNIIPYRPDATSNEDGTKVYGTAEPETTVVVKDKSGEVLGSGTVDSSGHFNVDIYPPLLNDEKADVVVVDKGGNVSEPDEVIGHKDTLAPEFVDADFNEDGSIVTGSTEAFAFIVIKDVSGAVLGKGQADAQGAFVIDLNRPITDGEQVTVTASDAADNSIDTQIAGPHVNPEILSADLNQSGTILIGETEANAKIQVKDASGKVIGSGVADAEGHFDIKLISPLVNDEVGSVVATDAAGNSSEPKQIVGPDVKAPDHLDVAINATGEVVTGSTEANAKVVVKDASGKVLGEDIADQNGDFSINLNRPLTDGEPAVVTASDAVGNSIQKPVVGPQIAPDAPTGQVSQDGLLLVGQAEPNSKIQVKNTDNKIVGEVQTDANGQFTVNLNPAQKNGEELKFTATDAAGNISKPGTATAPDITPPLELTAELNADGTIVTGKTEVGAKVVVKDKDGQVIGEATADADGNYTANLSKPLTDGAQGFVTAADAAGNTTEPVTVTGSKDTIGPDLEAELNTDGTVVTGKTEPGATVEVKDGDTVIGTATADANGNFTIELQDPITDGNSVDVIAKDAAGNPSAPVELTGDKDTTAPLELTAELNADGTIVTGKTEADAKVVVKDKDGQVIGEATADANGNYTANLSKPLTDGAQGFVTAADAAGNTTDPLTVTGSKDTIGPDLEAELNDEGTVVTGKTEPGATVEVKDGDTVVGTATADANGNFTIELKDPITDGNSVDVIAKDAAGNPSAPVELTGDKDTTAPLELTAELNADGTIVTGKTEVGAKVVVKDKDGQVIGEATADADGNYTANLSEPLTDGAQGFVTAADAAGNTTEPVTVTGSKDTIGPDLEAELNTDGTVVTGKTEPGATVEVKDGDTVIGTATADANGNFTIELQDPITDGNSVDVIAKDAAGNPSAPVELTGDKDTTAPLELTAELNADGTIVTGKTEADAKVVVKDKDGQVIGEATADADGNYTANLSKPLTDGAQGFVTAADAAGNTTDPLTVTGSKDTIGPDLEAELNTDGTVVTGKTEPGATVEVKDGDTVIGTATADANGNFTIELQDPITDGNSVDVIAKDAAGNPSAPVELTGDKDTTAPLELTAELNADGTIVTGKTEADAKVVVKDKDGQVIGEATADADGNYTANLSKPLTDGAQGFVTAADAAGNTTDPLTVTGSKDTIGPDLEAELNTDGTVVTGKTEPGATVEVKDGDTVIGTATADANGNFTIELQDPITDGNSVDVIAKDAAGNPSAPVQLTGDKDTTAPLELTAELNADGTIVTGKTEADAKVVVKDKDGQVIGEATADADGNYTANLSEPLTDGAQGFVTAADAAGNTTDPLTVTGSKDTIGPDLEAELNDEGTVVTGKTEPGATVEVKDGDTVVGTATADGNGNFTIELKDPITDGNSVDVIARDAAGNPSAPVELVGDKDTLPPQELDAFLNADGTIVTGKTEAGAKVVVKDKDGNVIGNTIALANGTYTAVLTKALTDNAIGKVTASDAAGNTVGPVDVKGLKDTIAPEINEADFNDVGNEVSGVATEANATVTVFDANNKEIGSGITDADGKFKITLDKAYVQGEEITLVAKDAAGNTSQPKIIYADSKLQANDDVIKADVDLAYKSVCKSSVTESKVFGSLGKFLGIPILGSSCADISFSVKAGETMSVDIKATNFGFATLLDGIRVTLYKQNADGSWGKVVSNADMGLFNKFFLFFPEQAKIQAKDLPQGNYKIIAEDLSLFSILSKNIISVTYNTYASSTELEAVKANTTTGNLLADDLVTASTKLVKLTTADGKSVEVPATGTATLVGKYGTMVISADGTYKYTPNKDVKVVGQVDTFTYTIKDQSGAVSTAKVNVQIGADEVKLNWDAKDPSKPATSLDLHNDSDFVKGSVSQFSQVTNVASGDVYAKYGSTSTVNSNTFTVSQGDQAKISVNFKAADCVFYADPSRTTFTWQLQKYNAAKGVWENVSGATGSKTYGVVYQVKNGTTVFDGTVTVNDPGQYRVNFKTSGGYYLLNAETFDTNVSVETVNTSKWSLDSYGSAEGNIFTAVGVETVAKDSLGINSKLSISTDGGVTFKDVSTSGLSVQGQYGSLSIKADGSYVYNQNKGSVGTDDFVYKVTTANGETQTAHLEINYEYTVKGSAANDSFGSDQILHILQMGTGADTVKFTALNLVDQGDVWTDFSKAQGDKIDVSSLLSNKGVNASNIGQFVSIEKQGTNSVVKIDLDGAGTQHTSKELVVLQNTDTTLDELLKTNQFIY</sequence>
<dbReference type="NCBIfam" id="NF033510">
    <property type="entry name" value="Ca_tandemer"/>
    <property type="match status" value="15"/>
</dbReference>
<dbReference type="NCBIfam" id="NF045619">
    <property type="entry name" value="adhes_GNV_Cterm"/>
    <property type="match status" value="1"/>
</dbReference>
<feature type="domain" description="Bacterial Ig" evidence="1">
    <location>
        <begin position="449"/>
        <end position="520"/>
    </location>
</feature>
<feature type="domain" description="Bacterial Ig" evidence="1">
    <location>
        <begin position="1455"/>
        <end position="1533"/>
    </location>
</feature>